<evidence type="ECO:0000256" key="5">
    <source>
        <dbReference type="ARBA" id="ARBA00022917"/>
    </source>
</evidence>
<dbReference type="FunFam" id="2.40.50.140:FF:000047">
    <property type="entry name" value="tyrosine--tRNA ligase, cytoplasmic isoform X2"/>
    <property type="match status" value="1"/>
</dbReference>
<name>A0A2R5LEL0_9ACAR</name>
<evidence type="ECO:0000256" key="2">
    <source>
        <dbReference type="ARBA" id="ARBA00022490"/>
    </source>
</evidence>
<evidence type="ECO:0000256" key="7">
    <source>
        <dbReference type="SAM" id="Coils"/>
    </source>
</evidence>
<dbReference type="PANTHER" id="PTHR11586">
    <property type="entry name" value="TRNA-AMINOACYLATION COFACTOR ARC1 FAMILY MEMBER"/>
    <property type="match status" value="1"/>
</dbReference>
<evidence type="ECO:0000256" key="4">
    <source>
        <dbReference type="ARBA" id="ARBA00022884"/>
    </source>
</evidence>
<dbReference type="InterPro" id="IPR012340">
    <property type="entry name" value="NA-bd_OB-fold"/>
</dbReference>
<feature type="region of interest" description="Disordered" evidence="8">
    <location>
        <begin position="77"/>
        <end position="142"/>
    </location>
</feature>
<dbReference type="GO" id="GO:0006412">
    <property type="term" value="P:translation"/>
    <property type="evidence" value="ECO:0007669"/>
    <property type="project" value="UniProtKB-KW"/>
</dbReference>
<dbReference type="InterPro" id="IPR051270">
    <property type="entry name" value="Tyrosine-tRNA_ligase_regulator"/>
</dbReference>
<keyword evidence="5" id="KW-0648">Protein biosynthesis</keyword>
<dbReference type="Pfam" id="PF01588">
    <property type="entry name" value="tRNA_bind"/>
    <property type="match status" value="1"/>
</dbReference>
<evidence type="ECO:0000259" key="9">
    <source>
        <dbReference type="PROSITE" id="PS50886"/>
    </source>
</evidence>
<dbReference type="EMBL" id="GGLE01003729">
    <property type="protein sequence ID" value="MBY07855.1"/>
    <property type="molecule type" value="Transcribed_RNA"/>
</dbReference>
<dbReference type="SUPFAM" id="SSF50249">
    <property type="entry name" value="Nucleic acid-binding proteins"/>
    <property type="match status" value="1"/>
</dbReference>
<keyword evidence="7" id="KW-0175">Coiled coil</keyword>
<evidence type="ECO:0000256" key="8">
    <source>
        <dbReference type="SAM" id="MobiDB-lite"/>
    </source>
</evidence>
<dbReference type="Gene3D" id="2.40.50.140">
    <property type="entry name" value="Nucleic acid-binding proteins"/>
    <property type="match status" value="1"/>
</dbReference>
<evidence type="ECO:0000256" key="6">
    <source>
        <dbReference type="PROSITE-ProRule" id="PRU00209"/>
    </source>
</evidence>
<sequence>MVVEPALARVISRAKQLDELVASLKAQLQSLRALKADQYVQAESSRLRKENEVLRQEVEVWKDRLIQAEIRNGIEQIPPPSAIKKSQDAALAKPEPPVAIAGGGDEQKGQAKKRANAEKKANPPAKKEKGEEKKKPADDSDDKAADIARLDLRIGRIISAAKHPDADALYVEQVDVGEEKPRTVVSGLVKFVPLEELQGRLAVLLCNLKPAKMRGVTSEAMVMCASTPEKVEVLEPPPGSEPGDRVHCVEYPGQPDAQLNPKKKIFEQVAPDLKTNSDKVATYKGAAWRVQGKEGYIVAASLAGVQIK</sequence>
<evidence type="ECO:0000256" key="3">
    <source>
        <dbReference type="ARBA" id="ARBA00022555"/>
    </source>
</evidence>
<keyword evidence="3 6" id="KW-0820">tRNA-binding</keyword>
<dbReference type="GO" id="GO:0005737">
    <property type="term" value="C:cytoplasm"/>
    <property type="evidence" value="ECO:0007669"/>
    <property type="project" value="UniProtKB-SubCell"/>
</dbReference>
<dbReference type="AlphaFoldDB" id="A0A2R5LEL0"/>
<proteinExistence type="predicted"/>
<reference evidence="10" key="1">
    <citation type="submission" date="2018-03" db="EMBL/GenBank/DDBJ databases">
        <title>The relapsing fever spirochete Borrelia turicatae persists in the highly oxidative environment of its soft-bodied tick vector.</title>
        <authorList>
            <person name="Bourret T.J."/>
            <person name="Boyle W.K."/>
            <person name="Valenzuela J.G."/>
            <person name="Oliveira F."/>
            <person name="Lopez J.E."/>
        </authorList>
    </citation>
    <scope>NUCLEOTIDE SEQUENCE</scope>
    <source>
        <strain evidence="10">Kansas strain/isolate</strain>
        <tissue evidence="10">Salivary glands</tissue>
    </source>
</reference>
<comment type="subcellular location">
    <subcellularLocation>
        <location evidence="1">Cytoplasm</location>
    </subcellularLocation>
</comment>
<feature type="compositionally biased region" description="Basic and acidic residues" evidence="8">
    <location>
        <begin position="105"/>
        <end position="142"/>
    </location>
</feature>
<evidence type="ECO:0000256" key="1">
    <source>
        <dbReference type="ARBA" id="ARBA00004496"/>
    </source>
</evidence>
<dbReference type="GO" id="GO:0000049">
    <property type="term" value="F:tRNA binding"/>
    <property type="evidence" value="ECO:0007669"/>
    <property type="project" value="UniProtKB-UniRule"/>
</dbReference>
<dbReference type="PANTHER" id="PTHR11586:SF33">
    <property type="entry name" value="AMINOACYL TRNA SYNTHASE COMPLEX-INTERACTING MULTIFUNCTIONAL PROTEIN 1"/>
    <property type="match status" value="1"/>
</dbReference>
<dbReference type="PROSITE" id="PS50886">
    <property type="entry name" value="TRBD"/>
    <property type="match status" value="1"/>
</dbReference>
<feature type="domain" description="TRNA-binding" evidence="9">
    <location>
        <begin position="146"/>
        <end position="247"/>
    </location>
</feature>
<dbReference type="CDD" id="cd02799">
    <property type="entry name" value="tRNA_bind_EMAP-II_like"/>
    <property type="match status" value="1"/>
</dbReference>
<organism evidence="10">
    <name type="scientific">Ornithodoros turicata</name>
    <dbReference type="NCBI Taxonomy" id="34597"/>
    <lineage>
        <taxon>Eukaryota</taxon>
        <taxon>Metazoa</taxon>
        <taxon>Ecdysozoa</taxon>
        <taxon>Arthropoda</taxon>
        <taxon>Chelicerata</taxon>
        <taxon>Arachnida</taxon>
        <taxon>Acari</taxon>
        <taxon>Parasitiformes</taxon>
        <taxon>Ixodida</taxon>
        <taxon>Ixodoidea</taxon>
        <taxon>Argasidae</taxon>
        <taxon>Ornithodorinae</taxon>
        <taxon>Ornithodoros</taxon>
    </lineage>
</organism>
<accession>A0A2R5LEL0</accession>
<keyword evidence="4 6" id="KW-0694">RNA-binding</keyword>
<evidence type="ECO:0000313" key="10">
    <source>
        <dbReference type="EMBL" id="MBY07855.1"/>
    </source>
</evidence>
<protein>
    <submittedName>
        <fullName evidence="10">Putative trna-binding protein</fullName>
    </submittedName>
</protein>
<feature type="coiled-coil region" evidence="7">
    <location>
        <begin position="7"/>
        <end position="71"/>
    </location>
</feature>
<dbReference type="InterPro" id="IPR002547">
    <property type="entry name" value="tRNA-bd_dom"/>
</dbReference>
<keyword evidence="2" id="KW-0963">Cytoplasm</keyword>